<evidence type="ECO:0000313" key="2">
    <source>
        <dbReference type="EMBL" id="GEU88255.1"/>
    </source>
</evidence>
<dbReference type="CDD" id="cd09272">
    <property type="entry name" value="RNase_HI_RT_Ty1"/>
    <property type="match status" value="1"/>
</dbReference>
<reference evidence="2" key="1">
    <citation type="journal article" date="2019" name="Sci. Rep.">
        <title>Draft genome of Tanacetum cinerariifolium, the natural source of mosquito coil.</title>
        <authorList>
            <person name="Yamashiro T."/>
            <person name="Shiraishi A."/>
            <person name="Satake H."/>
            <person name="Nakayama K."/>
        </authorList>
    </citation>
    <scope>NUCLEOTIDE SEQUENCE</scope>
</reference>
<dbReference type="PANTHER" id="PTHR34364:SF9">
    <property type="match status" value="1"/>
</dbReference>
<dbReference type="EMBL" id="BKCJ010009710">
    <property type="protein sequence ID" value="GEU88255.1"/>
    <property type="molecule type" value="Genomic_DNA"/>
</dbReference>
<protein>
    <submittedName>
        <fullName evidence="2">Ribonuclease H-like domain-containing protein</fullName>
    </submittedName>
</protein>
<comment type="caution">
    <text evidence="2">The sequence shown here is derived from an EMBL/GenBank/DDBJ whole genome shotgun (WGS) entry which is preliminary data.</text>
</comment>
<evidence type="ECO:0000256" key="1">
    <source>
        <dbReference type="SAM" id="MobiDB-lite"/>
    </source>
</evidence>
<proteinExistence type="predicted"/>
<organism evidence="2">
    <name type="scientific">Tanacetum cinerariifolium</name>
    <name type="common">Dalmatian daisy</name>
    <name type="synonym">Chrysanthemum cinerariifolium</name>
    <dbReference type="NCBI Taxonomy" id="118510"/>
    <lineage>
        <taxon>Eukaryota</taxon>
        <taxon>Viridiplantae</taxon>
        <taxon>Streptophyta</taxon>
        <taxon>Embryophyta</taxon>
        <taxon>Tracheophyta</taxon>
        <taxon>Spermatophyta</taxon>
        <taxon>Magnoliopsida</taxon>
        <taxon>eudicotyledons</taxon>
        <taxon>Gunneridae</taxon>
        <taxon>Pentapetalae</taxon>
        <taxon>asterids</taxon>
        <taxon>campanulids</taxon>
        <taxon>Asterales</taxon>
        <taxon>Asteraceae</taxon>
        <taxon>Asteroideae</taxon>
        <taxon>Anthemideae</taxon>
        <taxon>Anthemidinae</taxon>
        <taxon>Tanacetum</taxon>
    </lineage>
</organism>
<gene>
    <name evidence="2" type="ORF">Tci_060233</name>
</gene>
<dbReference type="PANTHER" id="PTHR34364">
    <property type="entry name" value="WAS/WASL-INTERACTING FAMILY PROTEIN"/>
    <property type="match status" value="1"/>
</dbReference>
<name>A0A6L2NUG8_TANCI</name>
<accession>A0A6L2NUG8</accession>
<dbReference type="AlphaFoldDB" id="A0A6L2NUG8"/>
<feature type="region of interest" description="Disordered" evidence="1">
    <location>
        <begin position="326"/>
        <end position="355"/>
    </location>
</feature>
<sequence>MVTHFRVRSNRPIERLNLHVSTISPLLKSYVDAFNDQNLQNAMNDEYNELLKNNTWTLVPRPTDANVVRYIWLFRHKLLADETLSRYKARLVASGSTPLSGIDVDETLRKYATEILERAHMASCHPSQTSVNTESKLGDDGDPVSYLTLYKSLAGSLQYLTLLALILLIQCSSRSSVETEYRGVANAIAETCGYKIYYHQRTKHIEIDIHFVRDLVAAGQVRVLHVSSRYQFADIVIKGLPSALFKEFRSSFSVRRPPAQIAEEFTAVTAVAEISMAPLSSLPPPAAQPPKESVVRGYKFVWRILLISNLALGAYIFTRPRKKEAAKKDKKHTELPSTPEMKTAPDSEGTAITPGIEPEKLQVPVPESQWTKPFKCLRSIEDVRHPSQQSITSEYLMRVAIIPIYECPQQYCVPSHLP</sequence>